<dbReference type="AlphaFoldDB" id="A0A3P6TTX9"/>
<dbReference type="OrthoDB" id="6260408at2759"/>
<evidence type="ECO:0008006" key="4">
    <source>
        <dbReference type="Google" id="ProtNLM"/>
    </source>
</evidence>
<feature type="coiled-coil region" evidence="1">
    <location>
        <begin position="148"/>
        <end position="217"/>
    </location>
</feature>
<sequence length="256" mass="29670">MDCIAIPGGERHAKKLKLSNRQCSRVSHNKWTFQNGLFIGHNTGGNTTIDIFGKVRELEADHQYAAQRHEEEIKDLFQVARARELQMAESIEELSRLKDDKLSQAASLITQYRSMLLKLREESRTGIELFDSTLEAFGRKHKCLANMATAAQSLANKTEQEMQRLREETVDHLHQADLNSKEVWRLEEAVAKKDRQITSLKRDMTALVSEIEFLRDELARHLPEDDRFVSERMFSGNHEVTDILSRFKNMKTDWDI</sequence>
<proteinExistence type="predicted"/>
<keyword evidence="3" id="KW-1185">Reference proteome</keyword>
<accession>A0A3P6TTX9</accession>
<protein>
    <recommendedName>
        <fullName evidence="4">Transforming acidic coiled-coil-containing protein C-terminal domain-containing protein</fullName>
    </recommendedName>
</protein>
<gene>
    <name evidence="2" type="ORF">DILT_LOCUS3884</name>
</gene>
<reference evidence="2 3" key="1">
    <citation type="submission" date="2018-11" db="EMBL/GenBank/DDBJ databases">
        <authorList>
            <consortium name="Pathogen Informatics"/>
        </authorList>
    </citation>
    <scope>NUCLEOTIDE SEQUENCE [LARGE SCALE GENOMIC DNA]</scope>
</reference>
<evidence type="ECO:0000256" key="1">
    <source>
        <dbReference type="SAM" id="Coils"/>
    </source>
</evidence>
<evidence type="ECO:0000313" key="3">
    <source>
        <dbReference type="Proteomes" id="UP000281553"/>
    </source>
</evidence>
<dbReference type="Proteomes" id="UP000281553">
    <property type="component" value="Unassembled WGS sequence"/>
</dbReference>
<dbReference type="EMBL" id="UYRU01044432">
    <property type="protein sequence ID" value="VDK86493.1"/>
    <property type="molecule type" value="Genomic_DNA"/>
</dbReference>
<organism evidence="2 3">
    <name type="scientific">Dibothriocephalus latus</name>
    <name type="common">Fish tapeworm</name>
    <name type="synonym">Diphyllobothrium latum</name>
    <dbReference type="NCBI Taxonomy" id="60516"/>
    <lineage>
        <taxon>Eukaryota</taxon>
        <taxon>Metazoa</taxon>
        <taxon>Spiralia</taxon>
        <taxon>Lophotrochozoa</taxon>
        <taxon>Platyhelminthes</taxon>
        <taxon>Cestoda</taxon>
        <taxon>Eucestoda</taxon>
        <taxon>Diphyllobothriidea</taxon>
        <taxon>Diphyllobothriidae</taxon>
        <taxon>Dibothriocephalus</taxon>
    </lineage>
</organism>
<name>A0A3P6TTX9_DIBLA</name>
<evidence type="ECO:0000313" key="2">
    <source>
        <dbReference type="EMBL" id="VDK86493.1"/>
    </source>
</evidence>
<keyword evidence="1" id="KW-0175">Coiled coil</keyword>